<evidence type="ECO:0000313" key="8">
    <source>
        <dbReference type="EMBL" id="RWR75600.1"/>
    </source>
</evidence>
<keyword evidence="5" id="KW-0862">Zinc</keyword>
<keyword evidence="3 7" id="KW-1133">Transmembrane helix</keyword>
<accession>A0A3S3PXZ7</accession>
<keyword evidence="2 7" id="KW-0812">Transmembrane</keyword>
<dbReference type="Proteomes" id="UP000283530">
    <property type="component" value="Unassembled WGS sequence"/>
</dbReference>
<proteinExistence type="predicted"/>
<evidence type="ECO:0000256" key="2">
    <source>
        <dbReference type="ARBA" id="ARBA00022692"/>
    </source>
</evidence>
<evidence type="ECO:0000256" key="6">
    <source>
        <dbReference type="SAM" id="MobiDB-lite"/>
    </source>
</evidence>
<dbReference type="PANTHER" id="PTHR20855:SF115">
    <property type="entry name" value="HEPTAHELICAL TRANSMEMBRANE PROTEIN 1"/>
    <property type="match status" value="1"/>
</dbReference>
<evidence type="ECO:0000256" key="3">
    <source>
        <dbReference type="ARBA" id="ARBA00022989"/>
    </source>
</evidence>
<dbReference type="EMBL" id="QPKB01000002">
    <property type="protein sequence ID" value="RWR75600.1"/>
    <property type="molecule type" value="Genomic_DNA"/>
</dbReference>
<dbReference type="AlphaFoldDB" id="A0A3S3PXZ7"/>
<keyword evidence="4 7" id="KW-0472">Membrane</keyword>
<feature type="binding site" evidence="5">
    <location>
        <position position="327"/>
    </location>
    <ligand>
        <name>Zn(2+)</name>
        <dbReference type="ChEBI" id="CHEBI:29105"/>
    </ligand>
</feature>
<dbReference type="GO" id="GO:0046872">
    <property type="term" value="F:metal ion binding"/>
    <property type="evidence" value="ECO:0007669"/>
    <property type="project" value="UniProtKB-KW"/>
</dbReference>
<dbReference type="Pfam" id="PF03006">
    <property type="entry name" value="HlyIII"/>
    <property type="match status" value="1"/>
</dbReference>
<dbReference type="InterPro" id="IPR004254">
    <property type="entry name" value="AdipoR/HlyIII-related"/>
</dbReference>
<dbReference type="GO" id="GO:0038023">
    <property type="term" value="F:signaling receptor activity"/>
    <property type="evidence" value="ECO:0007669"/>
    <property type="project" value="TreeGrafter"/>
</dbReference>
<feature type="transmembrane region" description="Helical" evidence="7">
    <location>
        <begin position="198"/>
        <end position="219"/>
    </location>
</feature>
<keyword evidence="5" id="KW-0479">Metal-binding</keyword>
<evidence type="ECO:0000313" key="9">
    <source>
        <dbReference type="Proteomes" id="UP000283530"/>
    </source>
</evidence>
<feature type="transmembrane region" description="Helical" evidence="7">
    <location>
        <begin position="162"/>
        <end position="186"/>
    </location>
</feature>
<organism evidence="8 9">
    <name type="scientific">Cinnamomum micranthum f. kanehirae</name>
    <dbReference type="NCBI Taxonomy" id="337451"/>
    <lineage>
        <taxon>Eukaryota</taxon>
        <taxon>Viridiplantae</taxon>
        <taxon>Streptophyta</taxon>
        <taxon>Embryophyta</taxon>
        <taxon>Tracheophyta</taxon>
        <taxon>Spermatophyta</taxon>
        <taxon>Magnoliopsida</taxon>
        <taxon>Magnoliidae</taxon>
        <taxon>Laurales</taxon>
        <taxon>Lauraceae</taxon>
        <taxon>Cinnamomum</taxon>
    </lineage>
</organism>
<feature type="binding site" evidence="5">
    <location>
        <position position="182"/>
    </location>
    <ligand>
        <name>Zn(2+)</name>
        <dbReference type="ChEBI" id="CHEBI:29105"/>
    </ligand>
</feature>
<evidence type="ECO:0000256" key="5">
    <source>
        <dbReference type="PIRSR" id="PIRSR604254-1"/>
    </source>
</evidence>
<evidence type="ECO:0000256" key="4">
    <source>
        <dbReference type="ARBA" id="ARBA00023136"/>
    </source>
</evidence>
<feature type="transmembrane region" description="Helical" evidence="7">
    <location>
        <begin position="225"/>
        <end position="245"/>
    </location>
</feature>
<reference evidence="8 9" key="1">
    <citation type="journal article" date="2019" name="Nat. Plants">
        <title>Stout camphor tree genome fills gaps in understanding of flowering plant genome evolution.</title>
        <authorList>
            <person name="Chaw S.M."/>
            <person name="Liu Y.C."/>
            <person name="Wu Y.W."/>
            <person name="Wang H.Y."/>
            <person name="Lin C.I."/>
            <person name="Wu C.S."/>
            <person name="Ke H.M."/>
            <person name="Chang L.Y."/>
            <person name="Hsu C.Y."/>
            <person name="Yang H.T."/>
            <person name="Sudianto E."/>
            <person name="Hsu M.H."/>
            <person name="Wu K.P."/>
            <person name="Wang L.N."/>
            <person name="Leebens-Mack J.H."/>
            <person name="Tsai I.J."/>
        </authorList>
    </citation>
    <scope>NUCLEOTIDE SEQUENCE [LARGE SCALE GENOMIC DNA]</scope>
    <source>
        <strain evidence="9">cv. Chaw 1501</strain>
        <tissue evidence="8">Young leaves</tissue>
    </source>
</reference>
<protein>
    <submittedName>
        <fullName evidence="8">Heptahelical transmembrane protein 1</fullName>
    </submittedName>
</protein>
<gene>
    <name evidence="8" type="ORF">CKAN_00399000</name>
</gene>
<comment type="subcellular location">
    <subcellularLocation>
        <location evidence="1">Membrane</location>
        <topology evidence="1">Multi-pass membrane protein</topology>
    </subcellularLocation>
</comment>
<evidence type="ECO:0000256" key="1">
    <source>
        <dbReference type="ARBA" id="ARBA00004141"/>
    </source>
</evidence>
<sequence length="361" mass="41005">MCTSKATSVSNRKGRKMTTDFHTKDSKETEKKKKMKCCLISYMDLPEYMKDNEYILQYYRAEWPLKEAFLSLFRWHNETLNIWTHLIGFLLFLALTIVNLDGVPRLGDLFSKFTRSFPLTLDANASHISSNFLSRTLQESVKVIDLETTISPGNTSPMAARWPFFVFLGGSMFCLLSSSICHLLGCHSHRLSLFLLRVDYAGIAVMIVASFFPPIYYIFQCEPHWQFIYLALITAMGVFTVFTLLSPPLSSGAFRAFRAMLFSAMGFSGIVPAIHALVLNWSNPQCTITLTYELLMALSYVTGTLFYVSRIPEKWKPGLFDLAGHSHQIFHLFVIGGALAHYAATLIFLEWRDRVGCNTVI</sequence>
<feature type="transmembrane region" description="Helical" evidence="7">
    <location>
        <begin position="290"/>
        <end position="308"/>
    </location>
</feature>
<feature type="region of interest" description="Disordered" evidence="6">
    <location>
        <begin position="1"/>
        <end position="25"/>
    </location>
</feature>
<feature type="binding site" evidence="5">
    <location>
        <position position="331"/>
    </location>
    <ligand>
        <name>Zn(2+)</name>
        <dbReference type="ChEBI" id="CHEBI:29105"/>
    </ligand>
</feature>
<dbReference type="STRING" id="337451.A0A3S3PXZ7"/>
<dbReference type="OrthoDB" id="529367at2759"/>
<dbReference type="GO" id="GO:0009725">
    <property type="term" value="P:response to hormone"/>
    <property type="evidence" value="ECO:0007669"/>
    <property type="project" value="UniProtKB-ARBA"/>
</dbReference>
<keyword evidence="9" id="KW-1185">Reference proteome</keyword>
<feature type="compositionally biased region" description="Polar residues" evidence="6">
    <location>
        <begin position="1"/>
        <end position="11"/>
    </location>
</feature>
<feature type="transmembrane region" description="Helical" evidence="7">
    <location>
        <begin position="257"/>
        <end position="278"/>
    </location>
</feature>
<dbReference type="PANTHER" id="PTHR20855">
    <property type="entry name" value="ADIPOR/PROGESTIN RECEPTOR-RELATED"/>
    <property type="match status" value="1"/>
</dbReference>
<feature type="transmembrane region" description="Helical" evidence="7">
    <location>
        <begin position="329"/>
        <end position="349"/>
    </location>
</feature>
<dbReference type="GO" id="GO:0009744">
    <property type="term" value="P:response to sucrose"/>
    <property type="evidence" value="ECO:0007669"/>
    <property type="project" value="UniProtKB-ARBA"/>
</dbReference>
<name>A0A3S3PXZ7_9MAGN</name>
<feature type="transmembrane region" description="Helical" evidence="7">
    <location>
        <begin position="80"/>
        <end position="100"/>
    </location>
</feature>
<comment type="caution">
    <text evidence="8">The sequence shown here is derived from an EMBL/GenBank/DDBJ whole genome shotgun (WGS) entry which is preliminary data.</text>
</comment>
<evidence type="ECO:0000256" key="7">
    <source>
        <dbReference type="SAM" id="Phobius"/>
    </source>
</evidence>
<dbReference type="GO" id="GO:0016020">
    <property type="term" value="C:membrane"/>
    <property type="evidence" value="ECO:0007669"/>
    <property type="project" value="UniProtKB-SubCell"/>
</dbReference>